<sequence length="68" mass="7803">MNNNEKKKMTTKRPIGFMPTRIIPFGGYRRWSKASSPGLCCVEDKRQVPPPICTVHRFQTIKSVNVII</sequence>
<protein>
    <submittedName>
        <fullName evidence="1">Uncharacterized protein</fullName>
    </submittedName>
</protein>
<dbReference type="Proteomes" id="UP000828390">
    <property type="component" value="Unassembled WGS sequence"/>
</dbReference>
<organism evidence="1 2">
    <name type="scientific">Dreissena polymorpha</name>
    <name type="common">Zebra mussel</name>
    <name type="synonym">Mytilus polymorpha</name>
    <dbReference type="NCBI Taxonomy" id="45954"/>
    <lineage>
        <taxon>Eukaryota</taxon>
        <taxon>Metazoa</taxon>
        <taxon>Spiralia</taxon>
        <taxon>Lophotrochozoa</taxon>
        <taxon>Mollusca</taxon>
        <taxon>Bivalvia</taxon>
        <taxon>Autobranchia</taxon>
        <taxon>Heteroconchia</taxon>
        <taxon>Euheterodonta</taxon>
        <taxon>Imparidentia</taxon>
        <taxon>Neoheterodontei</taxon>
        <taxon>Myida</taxon>
        <taxon>Dreissenoidea</taxon>
        <taxon>Dreissenidae</taxon>
        <taxon>Dreissena</taxon>
    </lineage>
</organism>
<proteinExistence type="predicted"/>
<gene>
    <name evidence="1" type="ORF">DPMN_037623</name>
</gene>
<keyword evidence="2" id="KW-1185">Reference proteome</keyword>
<accession>A0A9D4RMH5</accession>
<reference evidence="1" key="1">
    <citation type="journal article" date="2019" name="bioRxiv">
        <title>The Genome of the Zebra Mussel, Dreissena polymorpha: A Resource for Invasive Species Research.</title>
        <authorList>
            <person name="McCartney M.A."/>
            <person name="Auch B."/>
            <person name="Kono T."/>
            <person name="Mallez S."/>
            <person name="Zhang Y."/>
            <person name="Obille A."/>
            <person name="Becker A."/>
            <person name="Abrahante J.E."/>
            <person name="Garbe J."/>
            <person name="Badalamenti J.P."/>
            <person name="Herman A."/>
            <person name="Mangelson H."/>
            <person name="Liachko I."/>
            <person name="Sullivan S."/>
            <person name="Sone E.D."/>
            <person name="Koren S."/>
            <person name="Silverstein K.A.T."/>
            <person name="Beckman K.B."/>
            <person name="Gohl D.M."/>
        </authorList>
    </citation>
    <scope>NUCLEOTIDE SEQUENCE</scope>
    <source>
        <strain evidence="1">Duluth1</strain>
        <tissue evidence="1">Whole animal</tissue>
    </source>
</reference>
<comment type="caution">
    <text evidence="1">The sequence shown here is derived from an EMBL/GenBank/DDBJ whole genome shotgun (WGS) entry which is preliminary data.</text>
</comment>
<dbReference type="AlphaFoldDB" id="A0A9D4RMH5"/>
<evidence type="ECO:0000313" key="1">
    <source>
        <dbReference type="EMBL" id="KAH3874381.1"/>
    </source>
</evidence>
<dbReference type="EMBL" id="JAIWYP010000002">
    <property type="protein sequence ID" value="KAH3874381.1"/>
    <property type="molecule type" value="Genomic_DNA"/>
</dbReference>
<name>A0A9D4RMH5_DREPO</name>
<evidence type="ECO:0000313" key="2">
    <source>
        <dbReference type="Proteomes" id="UP000828390"/>
    </source>
</evidence>
<reference evidence="1" key="2">
    <citation type="submission" date="2020-11" db="EMBL/GenBank/DDBJ databases">
        <authorList>
            <person name="McCartney M.A."/>
            <person name="Auch B."/>
            <person name="Kono T."/>
            <person name="Mallez S."/>
            <person name="Becker A."/>
            <person name="Gohl D.M."/>
            <person name="Silverstein K.A.T."/>
            <person name="Koren S."/>
            <person name="Bechman K.B."/>
            <person name="Herman A."/>
            <person name="Abrahante J.E."/>
            <person name="Garbe J."/>
        </authorList>
    </citation>
    <scope>NUCLEOTIDE SEQUENCE</scope>
    <source>
        <strain evidence="1">Duluth1</strain>
        <tissue evidence="1">Whole animal</tissue>
    </source>
</reference>